<dbReference type="EMBL" id="WHWC01000008">
    <property type="protein sequence ID" value="KAG8377215.1"/>
    <property type="molecule type" value="Genomic_DNA"/>
</dbReference>
<evidence type="ECO:0000313" key="6">
    <source>
        <dbReference type="EMBL" id="KAG8377215.1"/>
    </source>
</evidence>
<protein>
    <recommendedName>
        <fullName evidence="4">AT-hook motif nuclear-localized protein</fullName>
    </recommendedName>
</protein>
<dbReference type="GO" id="GO:0003680">
    <property type="term" value="F:minor groove of adenine-thymine-rich DNA binding"/>
    <property type="evidence" value="ECO:0007669"/>
    <property type="project" value="UniProtKB-UniRule"/>
</dbReference>
<evidence type="ECO:0000259" key="5">
    <source>
        <dbReference type="Pfam" id="PF03479"/>
    </source>
</evidence>
<keyword evidence="2 4" id="KW-0238">DNA-binding</keyword>
<keyword evidence="3 4" id="KW-0804">Transcription</keyword>
<dbReference type="PANTHER" id="PTHR31500:SF57">
    <property type="entry name" value="AT-HOOK MOTIF NUCLEAR-LOCALIZED PROTEIN 10"/>
    <property type="match status" value="1"/>
</dbReference>
<feature type="domain" description="PPC" evidence="5">
    <location>
        <begin position="65"/>
        <end position="169"/>
    </location>
</feature>
<gene>
    <name evidence="6" type="ORF">BUALT_Bualt08G0005200</name>
</gene>
<dbReference type="CDD" id="cd11378">
    <property type="entry name" value="DUF296"/>
    <property type="match status" value="1"/>
</dbReference>
<dbReference type="PANTHER" id="PTHR31500">
    <property type="entry name" value="AT-HOOK MOTIF NUCLEAR-LOCALIZED PROTEIN 9"/>
    <property type="match status" value="1"/>
</dbReference>
<evidence type="ECO:0000256" key="4">
    <source>
        <dbReference type="RuleBase" id="RU367031"/>
    </source>
</evidence>
<dbReference type="Gene3D" id="3.30.1330.80">
    <property type="entry name" value="Hypothetical protein, similar to alpha- acetolactate decarboxylase, domain 2"/>
    <property type="match status" value="1"/>
</dbReference>
<dbReference type="InterPro" id="IPR039605">
    <property type="entry name" value="AHL"/>
</dbReference>
<proteinExistence type="predicted"/>
<sequence>MHMVIKAFEGKAFKAYNKVNDLLVWMAFSRLGHGSLFIAYQSTREQAMCSGGYLFQNYGYNTEWPRAVCVLSANGAISSVTLREAATSGGTATYEMCKSVLSYHYHINYFIFPFKSFLECWFDILSLSGSFILSEMDGQKSRTDGLSIALSGPGGSVADLLVAASPAQVSFFCSLKIGSFLPEGSKANYMEPSSAPQKMSLGGGAAGTSILPSRWTLSESSGGHGSPLNLALVVAITSTTASQACNGNNGCQNYCLLLTAYPPCKLVCSLKSRVRSISIGKKVILSKVSRSTKAEDAVYVWR</sequence>
<comment type="domain">
    <text evidence="4">The PPC domain mediates interactions between AHL proteins.</text>
</comment>
<accession>A0AAV6XDF9</accession>
<dbReference type="GO" id="GO:0005634">
    <property type="term" value="C:nucleus"/>
    <property type="evidence" value="ECO:0007669"/>
    <property type="project" value="UniProtKB-SubCell"/>
</dbReference>
<keyword evidence="1 4" id="KW-0805">Transcription regulation</keyword>
<comment type="caution">
    <text evidence="6">The sequence shown here is derived from an EMBL/GenBank/DDBJ whole genome shotgun (WGS) entry which is preliminary data.</text>
</comment>
<dbReference type="InterPro" id="IPR005175">
    <property type="entry name" value="PPC_dom"/>
</dbReference>
<reference evidence="6" key="1">
    <citation type="submission" date="2019-10" db="EMBL/GenBank/DDBJ databases">
        <authorList>
            <person name="Zhang R."/>
            <person name="Pan Y."/>
            <person name="Wang J."/>
            <person name="Ma R."/>
            <person name="Yu S."/>
        </authorList>
    </citation>
    <scope>NUCLEOTIDE SEQUENCE</scope>
    <source>
        <strain evidence="6">LA-IB0</strain>
        <tissue evidence="6">Leaf</tissue>
    </source>
</reference>
<evidence type="ECO:0000313" key="7">
    <source>
        <dbReference type="Proteomes" id="UP000826271"/>
    </source>
</evidence>
<dbReference type="SUPFAM" id="SSF117856">
    <property type="entry name" value="AF0104/ALDC/Ptd012-like"/>
    <property type="match status" value="1"/>
</dbReference>
<organism evidence="6 7">
    <name type="scientific">Buddleja alternifolia</name>
    <dbReference type="NCBI Taxonomy" id="168488"/>
    <lineage>
        <taxon>Eukaryota</taxon>
        <taxon>Viridiplantae</taxon>
        <taxon>Streptophyta</taxon>
        <taxon>Embryophyta</taxon>
        <taxon>Tracheophyta</taxon>
        <taxon>Spermatophyta</taxon>
        <taxon>Magnoliopsida</taxon>
        <taxon>eudicotyledons</taxon>
        <taxon>Gunneridae</taxon>
        <taxon>Pentapetalae</taxon>
        <taxon>asterids</taxon>
        <taxon>lamiids</taxon>
        <taxon>Lamiales</taxon>
        <taxon>Scrophulariaceae</taxon>
        <taxon>Buddlejeae</taxon>
        <taxon>Buddleja</taxon>
    </lineage>
</organism>
<keyword evidence="4" id="KW-0539">Nucleus</keyword>
<evidence type="ECO:0000256" key="2">
    <source>
        <dbReference type="ARBA" id="ARBA00023125"/>
    </source>
</evidence>
<dbReference type="Proteomes" id="UP000826271">
    <property type="component" value="Unassembled WGS sequence"/>
</dbReference>
<comment type="function">
    <text evidence="4">Transcription factor that specifically binds AT-rich DNA sequences related to the nuclear matrix attachment regions (MARs).</text>
</comment>
<dbReference type="Pfam" id="PF03479">
    <property type="entry name" value="PCC"/>
    <property type="match status" value="1"/>
</dbReference>
<dbReference type="AlphaFoldDB" id="A0AAV6XDF9"/>
<evidence type="ECO:0000256" key="3">
    <source>
        <dbReference type="ARBA" id="ARBA00023163"/>
    </source>
</evidence>
<keyword evidence="7" id="KW-1185">Reference proteome</keyword>
<name>A0AAV6XDF9_9LAMI</name>
<evidence type="ECO:0000256" key="1">
    <source>
        <dbReference type="ARBA" id="ARBA00023015"/>
    </source>
</evidence>
<comment type="subcellular location">
    <subcellularLocation>
        <location evidence="4">Nucleus</location>
    </subcellularLocation>
</comment>